<reference evidence="1" key="1">
    <citation type="journal article" date="2019" name="Environ. Microbiol.">
        <title>Fungal ecological strategies reflected in gene transcription - a case study of two litter decomposers.</title>
        <authorList>
            <person name="Barbi F."/>
            <person name="Kohler A."/>
            <person name="Barry K."/>
            <person name="Baskaran P."/>
            <person name="Daum C."/>
            <person name="Fauchery L."/>
            <person name="Ihrmark K."/>
            <person name="Kuo A."/>
            <person name="LaButti K."/>
            <person name="Lipzen A."/>
            <person name="Morin E."/>
            <person name="Grigoriev I.V."/>
            <person name="Henrissat B."/>
            <person name="Lindahl B."/>
            <person name="Martin F."/>
        </authorList>
    </citation>
    <scope>NUCLEOTIDE SEQUENCE</scope>
    <source>
        <strain evidence="1">JB14</strain>
    </source>
</reference>
<dbReference type="AlphaFoldDB" id="A0A6A4HBD0"/>
<accession>A0A6A4HBD0</accession>
<dbReference type="Gene3D" id="3.40.50.720">
    <property type="entry name" value="NAD(P)-binding Rossmann-like Domain"/>
    <property type="match status" value="1"/>
</dbReference>
<dbReference type="SUPFAM" id="SSF51735">
    <property type="entry name" value="NAD(P)-binding Rossmann-fold domains"/>
    <property type="match status" value="1"/>
</dbReference>
<organism evidence="1 2">
    <name type="scientific">Gymnopus androsaceus JB14</name>
    <dbReference type="NCBI Taxonomy" id="1447944"/>
    <lineage>
        <taxon>Eukaryota</taxon>
        <taxon>Fungi</taxon>
        <taxon>Dikarya</taxon>
        <taxon>Basidiomycota</taxon>
        <taxon>Agaricomycotina</taxon>
        <taxon>Agaricomycetes</taxon>
        <taxon>Agaricomycetidae</taxon>
        <taxon>Agaricales</taxon>
        <taxon>Marasmiineae</taxon>
        <taxon>Omphalotaceae</taxon>
        <taxon>Gymnopus</taxon>
    </lineage>
</organism>
<evidence type="ECO:0008006" key="3">
    <source>
        <dbReference type="Google" id="ProtNLM"/>
    </source>
</evidence>
<dbReference type="InterPro" id="IPR036291">
    <property type="entry name" value="NAD(P)-bd_dom_sf"/>
</dbReference>
<name>A0A6A4HBD0_9AGAR</name>
<keyword evidence="2" id="KW-1185">Reference proteome</keyword>
<dbReference type="PANTHER" id="PTHR14097:SF8">
    <property type="entry name" value="NAD(P)-BINDING DOMAIN-CONTAINING PROTEIN"/>
    <property type="match status" value="1"/>
</dbReference>
<protein>
    <recommendedName>
        <fullName evidence="3">NAD(P)-binding domain-containing protein</fullName>
    </recommendedName>
</protein>
<dbReference type="Proteomes" id="UP000799118">
    <property type="component" value="Unassembled WGS sequence"/>
</dbReference>
<gene>
    <name evidence="1" type="ORF">BT96DRAFT_827660</name>
</gene>
<dbReference type="OrthoDB" id="9975943at2759"/>
<sequence>MKVLLTGSTGQIGRGVLEKSLESPDITSIVVLTRRELPEAIRNHPKLSVIILKDFTSYPPEVLKELIDVDACIWSLGVLAANLTFEEKHRITIDYTFAFLEAWLKSKDTIPESQKKPARFLFVAGHFTRRNQELKIWFKAEQRLLGGRAQNQLIEYAEQRSSSLELFIINPAFVYTGFSLLSYLFPSISGELLSNAMLDVAVHGGELQILDNTALKARGVTGTHKKM</sequence>
<evidence type="ECO:0000313" key="2">
    <source>
        <dbReference type="Proteomes" id="UP000799118"/>
    </source>
</evidence>
<evidence type="ECO:0000313" key="1">
    <source>
        <dbReference type="EMBL" id="KAE9394415.1"/>
    </source>
</evidence>
<dbReference type="EMBL" id="ML769550">
    <property type="protein sequence ID" value="KAE9394415.1"/>
    <property type="molecule type" value="Genomic_DNA"/>
</dbReference>
<proteinExistence type="predicted"/>
<dbReference type="PANTHER" id="PTHR14097">
    <property type="entry name" value="OXIDOREDUCTASE HTATIP2"/>
    <property type="match status" value="1"/>
</dbReference>